<comment type="caution">
    <text evidence="11">The sequence shown here is derived from an EMBL/GenBank/DDBJ whole genome shotgun (WGS) entry which is preliminary data.</text>
</comment>
<dbReference type="InterPro" id="IPR036871">
    <property type="entry name" value="PX_dom_sf"/>
</dbReference>
<evidence type="ECO:0000256" key="3">
    <source>
        <dbReference type="ARBA" id="ARBA00022448"/>
    </source>
</evidence>
<reference evidence="11 12" key="1">
    <citation type="submission" date="2017-04" db="EMBL/GenBank/DDBJ databases">
        <title>Draft genome of the yeast Clavispora lusitaniae type strain CBS 6936.</title>
        <authorList>
            <person name="Durrens P."/>
            <person name="Klopp C."/>
            <person name="Biteau N."/>
            <person name="Fitton-Ouhabi V."/>
            <person name="Dementhon K."/>
            <person name="Accoceberry I."/>
            <person name="Sherman D.J."/>
            <person name="Noel T."/>
        </authorList>
    </citation>
    <scope>NUCLEOTIDE SEQUENCE [LARGE SCALE GENOMIC DNA]</scope>
    <source>
        <strain evidence="11 12">CBS 6936</strain>
    </source>
</reference>
<keyword evidence="8" id="KW-0175">Coiled coil</keyword>
<keyword evidence="7" id="KW-0472">Membrane</keyword>
<evidence type="ECO:0000256" key="5">
    <source>
        <dbReference type="ARBA" id="ARBA00022927"/>
    </source>
</evidence>
<dbReference type="PROSITE" id="PS50195">
    <property type="entry name" value="PX"/>
    <property type="match status" value="1"/>
</dbReference>
<dbReference type="PANTHER" id="PTHR46979">
    <property type="entry name" value="SORTING NEXIN-41"/>
    <property type="match status" value="1"/>
</dbReference>
<keyword evidence="5" id="KW-0653">Protein transport</keyword>
<dbReference type="KEGG" id="clus:A9F13_18g00099"/>
<evidence type="ECO:0000256" key="4">
    <source>
        <dbReference type="ARBA" id="ARBA00022753"/>
    </source>
</evidence>
<evidence type="ECO:0000256" key="2">
    <source>
        <dbReference type="ARBA" id="ARBA00010883"/>
    </source>
</evidence>
<evidence type="ECO:0000256" key="9">
    <source>
        <dbReference type="SAM" id="MobiDB-lite"/>
    </source>
</evidence>
<dbReference type="EMBL" id="LYUB02000018">
    <property type="protein sequence ID" value="OVF06703.1"/>
    <property type="molecule type" value="Genomic_DNA"/>
</dbReference>
<dbReference type="Proteomes" id="UP000195602">
    <property type="component" value="Unassembled WGS sequence"/>
</dbReference>
<keyword evidence="3" id="KW-0813">Transport</keyword>
<feature type="domain" description="PX" evidence="10">
    <location>
        <begin position="72"/>
        <end position="196"/>
    </location>
</feature>
<organism evidence="11 12">
    <name type="scientific">Clavispora lusitaniae</name>
    <name type="common">Candida lusitaniae</name>
    <dbReference type="NCBI Taxonomy" id="36911"/>
    <lineage>
        <taxon>Eukaryota</taxon>
        <taxon>Fungi</taxon>
        <taxon>Dikarya</taxon>
        <taxon>Ascomycota</taxon>
        <taxon>Saccharomycotina</taxon>
        <taxon>Pichiomycetes</taxon>
        <taxon>Metschnikowiaceae</taxon>
        <taxon>Clavispora</taxon>
    </lineage>
</organism>
<proteinExistence type="inferred from homology"/>
<accession>A0AA91PX74</accession>
<sequence length="607" mass="69942">MQDEGIFGDIEQDNNPSFYASASGTGAAFPDPGSPSLKSETAPPSEGATDFSSTALVNSQLGLSHKIRKMLNSSRLRIDVISSERLVNSHVIVYLIELRLDRSDDVVIVKRRYSEFKSLRDNLIRLFPTVIVPPIPEKHTLLTYLVNSIDNTREVSIIEVRKRYFRNFLRDLVFDSDPLLKNCPLVHKFVDPSYEMCWENAVNEPPVSLISPNPLLANPNNPADQNGLYLLLPSVQGYDLDSSDNLSNLKKINEDIHKLHNEISVYELKESRASQNSQEQQKTSKSEAFSNIPSDLINFETNFHSNIRVLRDLEKINSRSVKNLKHMINILIELGGNLNNFSLQIHEVNSQENNQLSVLIEKFGSTLDSNFLNFEHFVHNHAIPDWQEPITQFTQYYFSALQLVKFYKYKLIQFKLLYKLKFNKIQEYANTSNSPQSVKHLKDLNINSPSINSAIKRIESKQNRAGSLKQKKSWYGLFGGSKTASFNLPEDNYAFRQQQQQTEDLSSTTSEYGTNEISTDINSHYQFKIRHIEKELDKLDQLIDLFNADMVKLTENLEISFTEYMNKMERKWLEIMLEFIRNGKQLFSENLSNWKDFKSYINESCSI</sequence>
<dbReference type="Pfam" id="PF00787">
    <property type="entry name" value="PX"/>
    <property type="match status" value="1"/>
</dbReference>
<evidence type="ECO:0000256" key="8">
    <source>
        <dbReference type="SAM" id="Coils"/>
    </source>
</evidence>
<feature type="coiled-coil region" evidence="8">
    <location>
        <begin position="529"/>
        <end position="556"/>
    </location>
</feature>
<dbReference type="Gene3D" id="3.30.1520.10">
    <property type="entry name" value="Phox-like domain"/>
    <property type="match status" value="1"/>
</dbReference>
<dbReference type="AlphaFoldDB" id="A0AA91PX74"/>
<dbReference type="GO" id="GO:0005829">
    <property type="term" value="C:cytosol"/>
    <property type="evidence" value="ECO:0007669"/>
    <property type="project" value="GOC"/>
</dbReference>
<dbReference type="InterPro" id="IPR044106">
    <property type="entry name" value="PX_Snx41/Atg20"/>
</dbReference>
<feature type="compositionally biased region" description="Polar residues" evidence="9">
    <location>
        <begin position="13"/>
        <end position="24"/>
    </location>
</feature>
<dbReference type="InterPro" id="IPR051079">
    <property type="entry name" value="Sorting_Nexin_Autophagy"/>
</dbReference>
<comment type="subcellular location">
    <subcellularLocation>
        <location evidence="1">Endosome membrane</location>
        <topology evidence="1">Peripheral membrane protein</topology>
    </subcellularLocation>
</comment>
<evidence type="ECO:0000256" key="7">
    <source>
        <dbReference type="ARBA" id="ARBA00023136"/>
    </source>
</evidence>
<dbReference type="InterPro" id="IPR001683">
    <property type="entry name" value="PX_dom"/>
</dbReference>
<evidence type="ECO:0000313" key="11">
    <source>
        <dbReference type="EMBL" id="OVF06703.1"/>
    </source>
</evidence>
<keyword evidence="4" id="KW-0967">Endosome</keyword>
<dbReference type="CDD" id="cd06867">
    <property type="entry name" value="PX_SNX41_42"/>
    <property type="match status" value="1"/>
</dbReference>
<dbReference type="SMART" id="SM00312">
    <property type="entry name" value="PX"/>
    <property type="match status" value="1"/>
</dbReference>
<dbReference type="GO" id="GO:0042147">
    <property type="term" value="P:retrograde transport, endosome to Golgi"/>
    <property type="evidence" value="ECO:0007669"/>
    <property type="project" value="InterPro"/>
</dbReference>
<name>A0AA91PX74_CLALS</name>
<evidence type="ECO:0000256" key="6">
    <source>
        <dbReference type="ARBA" id="ARBA00023121"/>
    </source>
</evidence>
<dbReference type="SUPFAM" id="SSF64268">
    <property type="entry name" value="PX domain"/>
    <property type="match status" value="1"/>
</dbReference>
<comment type="similarity">
    <text evidence="2">Belongs to the sorting nexin family.</text>
</comment>
<keyword evidence="6" id="KW-0446">Lipid-binding</keyword>
<evidence type="ECO:0000256" key="1">
    <source>
        <dbReference type="ARBA" id="ARBA00004481"/>
    </source>
</evidence>
<protein>
    <submittedName>
        <fullName evidence="11">Autophagy-related protein</fullName>
    </submittedName>
</protein>
<evidence type="ECO:0000259" key="10">
    <source>
        <dbReference type="PROSITE" id="PS50195"/>
    </source>
</evidence>
<gene>
    <name evidence="11" type="ORF">A9F13_18g00099</name>
</gene>
<evidence type="ECO:0000313" key="12">
    <source>
        <dbReference type="Proteomes" id="UP000195602"/>
    </source>
</evidence>
<dbReference type="GO" id="GO:0015031">
    <property type="term" value="P:protein transport"/>
    <property type="evidence" value="ECO:0007669"/>
    <property type="project" value="UniProtKB-KW"/>
</dbReference>
<dbReference type="GO" id="GO:0035091">
    <property type="term" value="F:phosphatidylinositol binding"/>
    <property type="evidence" value="ECO:0007669"/>
    <property type="project" value="InterPro"/>
</dbReference>
<feature type="region of interest" description="Disordered" evidence="9">
    <location>
        <begin position="1"/>
        <end position="50"/>
    </location>
</feature>
<dbReference type="GO" id="GO:0010008">
    <property type="term" value="C:endosome membrane"/>
    <property type="evidence" value="ECO:0007669"/>
    <property type="project" value="UniProtKB-SubCell"/>
</dbReference>
<dbReference type="PANTHER" id="PTHR46979:SF2">
    <property type="entry name" value="SORTING NEXIN-41"/>
    <property type="match status" value="1"/>
</dbReference>